<dbReference type="GO" id="GO:0030170">
    <property type="term" value="F:pyridoxal phosphate binding"/>
    <property type="evidence" value="ECO:0007669"/>
    <property type="project" value="InterPro"/>
</dbReference>
<proteinExistence type="inferred from homology"/>
<dbReference type="GO" id="GO:0008483">
    <property type="term" value="F:transaminase activity"/>
    <property type="evidence" value="ECO:0007669"/>
    <property type="project" value="UniProtKB-KW"/>
</dbReference>
<comment type="cofactor">
    <cofactor evidence="1">
        <name>pyridoxal 5'-phosphate</name>
        <dbReference type="ChEBI" id="CHEBI:597326"/>
    </cofactor>
</comment>
<keyword evidence="4 7" id="KW-0808">Transferase</keyword>
<dbReference type="Pfam" id="PF00155">
    <property type="entry name" value="Aminotran_1_2"/>
    <property type="match status" value="1"/>
</dbReference>
<dbReference type="InterPro" id="IPR015424">
    <property type="entry name" value="PyrdxlP-dep_Trfase"/>
</dbReference>
<reference evidence="7 8" key="1">
    <citation type="submission" date="2015-01" db="EMBL/GenBank/DDBJ databases">
        <title>Enhanced salinomycin production by adjusting the supply of polyketide extender units in Streptomyce albus DSM 41398.</title>
        <authorList>
            <person name="Lu C."/>
        </authorList>
    </citation>
    <scope>NUCLEOTIDE SEQUENCE [LARGE SCALE GENOMIC DNA]</scope>
    <source>
        <strain evidence="8">ATCC 21838 / DSM 41398 / FERM P-419 / JCM 4703 / NBRC 107858</strain>
    </source>
</reference>
<organism evidence="7 8">
    <name type="scientific">Streptomyces albus (strain ATCC 21838 / DSM 41398 / FERM P-419 / JCM 4703 / NBRC 107858)</name>
    <dbReference type="NCBI Taxonomy" id="1081613"/>
    <lineage>
        <taxon>Bacteria</taxon>
        <taxon>Bacillati</taxon>
        <taxon>Actinomycetota</taxon>
        <taxon>Actinomycetes</taxon>
        <taxon>Kitasatosporales</taxon>
        <taxon>Streptomycetaceae</taxon>
        <taxon>Streptomyces</taxon>
    </lineage>
</organism>
<dbReference type="Gene3D" id="3.90.1150.10">
    <property type="entry name" value="Aspartate Aminotransferase, domain 1"/>
    <property type="match status" value="1"/>
</dbReference>
<evidence type="ECO:0000256" key="2">
    <source>
        <dbReference type="ARBA" id="ARBA00007441"/>
    </source>
</evidence>
<name>A0A0B5F823_STRA4</name>
<gene>
    <name evidence="7" type="ORF">SLNWT_6615</name>
</gene>
<feature type="domain" description="Aminotransferase class I/classII large" evidence="6">
    <location>
        <begin position="43"/>
        <end position="422"/>
    </location>
</feature>
<accession>A0A0B5F823</accession>
<keyword evidence="5" id="KW-0663">Pyridoxal phosphate</keyword>
<keyword evidence="8" id="KW-1185">Reference proteome</keyword>
<evidence type="ECO:0000259" key="6">
    <source>
        <dbReference type="Pfam" id="PF00155"/>
    </source>
</evidence>
<dbReference type="InterPro" id="IPR004839">
    <property type="entry name" value="Aminotransferase_I/II_large"/>
</dbReference>
<dbReference type="PANTHER" id="PTHR46383">
    <property type="entry name" value="ASPARTATE AMINOTRANSFERASE"/>
    <property type="match status" value="1"/>
</dbReference>
<dbReference type="KEGG" id="sals:SLNWT_6615"/>
<dbReference type="InterPro" id="IPR050596">
    <property type="entry name" value="AspAT/PAT-like"/>
</dbReference>
<dbReference type="PANTHER" id="PTHR46383:SF1">
    <property type="entry name" value="ASPARTATE AMINOTRANSFERASE"/>
    <property type="match status" value="1"/>
</dbReference>
<sequence>MNPVDVRKNRGISDAVLSIPESATHGTAARLAALNRGLAEEEQVIDLSIGALDLPADPRIDRGVIEFIRTQPDTIHAFAPIRGFAFLRESVSARVERLHKITYDPATEILVTPGGVKGSISAAFHALLDPGDEVVLPVPNWPHYSDMVRLHEAVARTVPVTARDGLTAPALRAALSERTKLVLLGDCINPTGKVYSTAELTALAAVLAEHNLRREARDESPVHVLFDSPYEAHILGERATTFAALDVPRAEGGSCSMRPWTVAVTGPGKTYGMHGDRIGYLCGPADIVDACARAQVNLTSFASTYGQVATHLALQPEMDEVATDRARAARGNLEAMLEQLRAVPELAVEVPQGGYFLFVDFSAYEEAYRKRGHETADAFLLSEARVATICGDHFGEEEYLRHYVRINCGRTGALLTEAGRRIRHALRDLES</sequence>
<dbReference type="SUPFAM" id="SSF53383">
    <property type="entry name" value="PLP-dependent transferases"/>
    <property type="match status" value="1"/>
</dbReference>
<evidence type="ECO:0000313" key="8">
    <source>
        <dbReference type="Proteomes" id="UP000031523"/>
    </source>
</evidence>
<keyword evidence="3 7" id="KW-0032">Aminotransferase</keyword>
<dbReference type="EMBL" id="CP010519">
    <property type="protein sequence ID" value="AJE86991.1"/>
    <property type="molecule type" value="Genomic_DNA"/>
</dbReference>
<evidence type="ECO:0000256" key="3">
    <source>
        <dbReference type="ARBA" id="ARBA00022576"/>
    </source>
</evidence>
<evidence type="ECO:0000256" key="1">
    <source>
        <dbReference type="ARBA" id="ARBA00001933"/>
    </source>
</evidence>
<comment type="similarity">
    <text evidence="2">Belongs to the class-I pyridoxal-phosphate-dependent aminotransferase family.</text>
</comment>
<dbReference type="GO" id="GO:0006520">
    <property type="term" value="P:amino acid metabolic process"/>
    <property type="evidence" value="ECO:0007669"/>
    <property type="project" value="InterPro"/>
</dbReference>
<dbReference type="CDD" id="cd00609">
    <property type="entry name" value="AAT_like"/>
    <property type="match status" value="1"/>
</dbReference>
<dbReference type="Gene3D" id="3.40.640.10">
    <property type="entry name" value="Type I PLP-dependent aspartate aminotransferase-like (Major domain)"/>
    <property type="match status" value="1"/>
</dbReference>
<evidence type="ECO:0000313" key="7">
    <source>
        <dbReference type="EMBL" id="AJE86991.1"/>
    </source>
</evidence>
<evidence type="ECO:0000256" key="5">
    <source>
        <dbReference type="ARBA" id="ARBA00022898"/>
    </source>
</evidence>
<protein>
    <submittedName>
        <fullName evidence="7">Aspartate aminotransferase</fullName>
    </submittedName>
</protein>
<dbReference type="AlphaFoldDB" id="A0A0B5F823"/>
<dbReference type="InterPro" id="IPR015422">
    <property type="entry name" value="PyrdxlP-dep_Trfase_small"/>
</dbReference>
<dbReference type="Proteomes" id="UP000031523">
    <property type="component" value="Chromosome"/>
</dbReference>
<evidence type="ECO:0000256" key="4">
    <source>
        <dbReference type="ARBA" id="ARBA00022679"/>
    </source>
</evidence>
<dbReference type="InterPro" id="IPR015421">
    <property type="entry name" value="PyrdxlP-dep_Trfase_major"/>
</dbReference>